<reference evidence="4 5" key="1">
    <citation type="submission" date="2016-07" db="EMBL/GenBank/DDBJ databases">
        <title>Draft genome of Streptomyces diastatochromogenes.</title>
        <authorList>
            <person name="Podduturi R."/>
            <person name="Lukassen M.B."/>
            <person name="Clausen N."/>
            <person name="Nielsen J.L."/>
            <person name="Jorgensen N.O."/>
        </authorList>
    </citation>
    <scope>NUCLEOTIDE SEQUENCE [LARGE SCALE GENOMIC DNA]</scope>
    <source>
        <strain evidence="4 5">DSM 40608</strain>
    </source>
</reference>
<keyword evidence="2" id="KW-0812">Transmembrane</keyword>
<evidence type="ECO:0000313" key="5">
    <source>
        <dbReference type="Proteomes" id="UP000215483"/>
    </source>
</evidence>
<dbReference type="OrthoDB" id="4328840at2"/>
<keyword evidence="2" id="KW-0472">Membrane</keyword>
<feature type="transmembrane region" description="Helical" evidence="2">
    <location>
        <begin position="153"/>
        <end position="175"/>
    </location>
</feature>
<feature type="region of interest" description="Disordered" evidence="1">
    <location>
        <begin position="353"/>
        <end position="400"/>
    </location>
</feature>
<proteinExistence type="predicted"/>
<sequence length="434" mass="47298">MRWDLAGSFTAYAVPAALLAVAFVIKLPLLRRAWQDPILRATALLLGIGAVVFASLPPGNLHRINEITGIPNFAGLWVYSLLTAYCGACLWLIITWREPPSAARRRRTRTVWMVYSAIILGLWTTFLLGDHQVERLRDLDTYYANTPWMREFALLYLVAHMVSAVVAAGILWAWFKEVEDTWLRRAVVFLQVAYALGLIFDVAKLAAIGARWSGRDWDWLSTYVAPPFAIAEAGLVAVGFIAGQAGPVVEERRALVRTHRRLKPLWQAMLTVTPPSAPATGRVSGAALRLELRRAAINDGLLKLSPHLNPTRRHRAHQSATAAGFPDSAARGIAGAVDILVAAEILCLPGVGDEPSTTGHEPVPVGRFESAGSAQPGAVPAPRPEPVRAAQPEPPTDVPDSELECVALALRYHSPVVETFRREAVVTEGLTSYA</sequence>
<evidence type="ECO:0000256" key="2">
    <source>
        <dbReference type="SAM" id="Phobius"/>
    </source>
</evidence>
<dbReference type="AlphaFoldDB" id="A0A233SEX4"/>
<keyword evidence="5" id="KW-1185">Reference proteome</keyword>
<keyword evidence="2" id="KW-1133">Transmembrane helix</keyword>
<dbReference type="InterPro" id="IPR050039">
    <property type="entry name" value="MAB_1171c-like"/>
</dbReference>
<dbReference type="EMBL" id="MCGQ01000016">
    <property type="protein sequence ID" value="OXY94197.1"/>
    <property type="molecule type" value="Genomic_DNA"/>
</dbReference>
<feature type="transmembrane region" description="Helical" evidence="2">
    <location>
        <begin position="6"/>
        <end position="25"/>
    </location>
</feature>
<protein>
    <recommendedName>
        <fullName evidence="3">DUF6545 domain-containing protein</fullName>
    </recommendedName>
</protein>
<dbReference type="Proteomes" id="UP000215483">
    <property type="component" value="Unassembled WGS sequence"/>
</dbReference>
<comment type="caution">
    <text evidence="4">The sequence shown here is derived from an EMBL/GenBank/DDBJ whole genome shotgun (WGS) entry which is preliminary data.</text>
</comment>
<evidence type="ECO:0000256" key="1">
    <source>
        <dbReference type="SAM" id="MobiDB-lite"/>
    </source>
</evidence>
<feature type="transmembrane region" description="Helical" evidence="2">
    <location>
        <begin position="187"/>
        <end position="208"/>
    </location>
</feature>
<dbReference type="InterPro" id="IPR046675">
    <property type="entry name" value="DUF6545"/>
</dbReference>
<feature type="transmembrane region" description="Helical" evidence="2">
    <location>
        <begin position="114"/>
        <end position="133"/>
    </location>
</feature>
<evidence type="ECO:0000313" key="4">
    <source>
        <dbReference type="EMBL" id="OXY94197.1"/>
    </source>
</evidence>
<feature type="transmembrane region" description="Helical" evidence="2">
    <location>
        <begin position="76"/>
        <end position="94"/>
    </location>
</feature>
<dbReference type="NCBIfam" id="NF042915">
    <property type="entry name" value="MAB_1171c_fam"/>
    <property type="match status" value="1"/>
</dbReference>
<evidence type="ECO:0000259" key="3">
    <source>
        <dbReference type="Pfam" id="PF20182"/>
    </source>
</evidence>
<gene>
    <name evidence="4" type="ORF">BEK98_20210</name>
</gene>
<feature type="domain" description="DUF6545" evidence="3">
    <location>
        <begin position="256"/>
        <end position="343"/>
    </location>
</feature>
<organism evidence="4 5">
    <name type="scientific">Streptomyces diastatochromogenes</name>
    <dbReference type="NCBI Taxonomy" id="42236"/>
    <lineage>
        <taxon>Bacteria</taxon>
        <taxon>Bacillati</taxon>
        <taxon>Actinomycetota</taxon>
        <taxon>Actinomycetes</taxon>
        <taxon>Kitasatosporales</taxon>
        <taxon>Streptomycetaceae</taxon>
        <taxon>Streptomyces</taxon>
    </lineage>
</organism>
<feature type="transmembrane region" description="Helical" evidence="2">
    <location>
        <begin position="228"/>
        <end position="249"/>
    </location>
</feature>
<dbReference type="Pfam" id="PF20182">
    <property type="entry name" value="DUF6545"/>
    <property type="match status" value="1"/>
</dbReference>
<name>A0A233SEX4_STRDA</name>
<accession>A0A233SEX4</accession>
<feature type="transmembrane region" description="Helical" evidence="2">
    <location>
        <begin position="37"/>
        <end position="56"/>
    </location>
</feature>
<dbReference type="RefSeq" id="WP_094218063.1">
    <property type="nucleotide sequence ID" value="NZ_MCGQ01000016.1"/>
</dbReference>